<dbReference type="InterPro" id="IPR002192">
    <property type="entry name" value="PPDK_AMP/ATP-bd"/>
</dbReference>
<proteinExistence type="predicted"/>
<dbReference type="InterPro" id="IPR013815">
    <property type="entry name" value="ATP_grasp_subdomain_1"/>
</dbReference>
<dbReference type="Gene3D" id="1.20.80.30">
    <property type="match status" value="1"/>
</dbReference>
<dbReference type="EMBL" id="UINC01218842">
    <property type="protein sequence ID" value="SVE46038.1"/>
    <property type="molecule type" value="Genomic_DNA"/>
</dbReference>
<gene>
    <name evidence="2" type="ORF">METZ01_LOCUS498892</name>
</gene>
<dbReference type="Pfam" id="PF01326">
    <property type="entry name" value="PPDK_N"/>
    <property type="match status" value="1"/>
</dbReference>
<feature type="non-terminal residue" evidence="2">
    <location>
        <position position="1"/>
    </location>
</feature>
<evidence type="ECO:0000313" key="2">
    <source>
        <dbReference type="EMBL" id="SVE46038.1"/>
    </source>
</evidence>
<protein>
    <recommendedName>
        <fullName evidence="1">Pyruvate phosphate dikinase AMP/ATP-binding domain-containing protein</fullName>
    </recommendedName>
</protein>
<dbReference type="PANTHER" id="PTHR22931:SF9">
    <property type="entry name" value="PYRUVATE, PHOSPHATE DIKINASE 1, CHLOROPLASTIC"/>
    <property type="match status" value="1"/>
</dbReference>
<dbReference type="PANTHER" id="PTHR22931">
    <property type="entry name" value="PHOSPHOENOLPYRUVATE DIKINASE-RELATED"/>
    <property type="match status" value="1"/>
</dbReference>
<name>A0A383DQA0_9ZZZZ</name>
<dbReference type="GO" id="GO:0016301">
    <property type="term" value="F:kinase activity"/>
    <property type="evidence" value="ECO:0007669"/>
    <property type="project" value="InterPro"/>
</dbReference>
<feature type="non-terminal residue" evidence="2">
    <location>
        <position position="154"/>
    </location>
</feature>
<dbReference type="AlphaFoldDB" id="A0A383DQA0"/>
<dbReference type="GO" id="GO:0050242">
    <property type="term" value="F:pyruvate, phosphate dikinase activity"/>
    <property type="evidence" value="ECO:0007669"/>
    <property type="project" value="InterPro"/>
</dbReference>
<dbReference type="InterPro" id="IPR010121">
    <property type="entry name" value="Pyruvate_phosphate_dikinase"/>
</dbReference>
<sequence length="154" mass="16687">VHSRCLSAPLESHSELDHLLTMVKKSVYLFGTERTEGDASMRELLGGKGANLAEMSALGLPVPAGLTLSTEVCTYYYQHDSTYPPGLRKQVANAIVAMEKVMGTRFGDRRNPLLLSVRSGARVSMPGMMETVLNLGLNDDIAEGLTALTGDERF</sequence>
<feature type="domain" description="Pyruvate phosphate dikinase AMP/ATP-binding" evidence="1">
    <location>
        <begin position="43"/>
        <end position="80"/>
    </location>
</feature>
<evidence type="ECO:0000259" key="1">
    <source>
        <dbReference type="Pfam" id="PF01326"/>
    </source>
</evidence>
<dbReference type="SUPFAM" id="SSF56059">
    <property type="entry name" value="Glutathione synthetase ATP-binding domain-like"/>
    <property type="match status" value="1"/>
</dbReference>
<reference evidence="2" key="1">
    <citation type="submission" date="2018-05" db="EMBL/GenBank/DDBJ databases">
        <authorList>
            <person name="Lanie J.A."/>
            <person name="Ng W.-L."/>
            <person name="Kazmierczak K.M."/>
            <person name="Andrzejewski T.M."/>
            <person name="Davidsen T.M."/>
            <person name="Wayne K.J."/>
            <person name="Tettelin H."/>
            <person name="Glass J.I."/>
            <person name="Rusch D."/>
            <person name="Podicherti R."/>
            <person name="Tsui H.-C.T."/>
            <person name="Winkler M.E."/>
        </authorList>
    </citation>
    <scope>NUCLEOTIDE SEQUENCE</scope>
</reference>
<dbReference type="Gene3D" id="3.30.1490.20">
    <property type="entry name" value="ATP-grasp fold, A domain"/>
    <property type="match status" value="1"/>
</dbReference>
<organism evidence="2">
    <name type="scientific">marine metagenome</name>
    <dbReference type="NCBI Taxonomy" id="408172"/>
    <lineage>
        <taxon>unclassified sequences</taxon>
        <taxon>metagenomes</taxon>
        <taxon>ecological metagenomes</taxon>
    </lineage>
</organism>
<accession>A0A383DQA0</accession>
<dbReference type="GO" id="GO:0005524">
    <property type="term" value="F:ATP binding"/>
    <property type="evidence" value="ECO:0007669"/>
    <property type="project" value="InterPro"/>
</dbReference>